<feature type="region of interest" description="Disordered" evidence="8">
    <location>
        <begin position="1"/>
        <end position="35"/>
    </location>
</feature>
<evidence type="ECO:0000259" key="9">
    <source>
        <dbReference type="Pfam" id="PF08648"/>
    </source>
</evidence>
<evidence type="ECO:0000256" key="7">
    <source>
        <dbReference type="ARBA" id="ARBA00023242"/>
    </source>
</evidence>
<dbReference type="Proteomes" id="UP001311799">
    <property type="component" value="Unassembled WGS sequence"/>
</dbReference>
<proteinExistence type="inferred from homology"/>
<sequence>MQKRIRDPYLDDKKLKRSSLPKDTHPRNDNKKYDDFGRLNKKLYTSNYNCNTVENLENKKNFKEKKSDTEIHLSDESEADQIKKLFGIEDFDSSKNKDHSSSSRSYANIRSRRKYRQYMNRPGGFNRPLSPSK</sequence>
<dbReference type="Pfam" id="PF08648">
    <property type="entry name" value="SNRNP27"/>
    <property type="match status" value="1"/>
</dbReference>
<dbReference type="EMBL" id="JAWDEY010000008">
    <property type="protein sequence ID" value="KAK6590221.1"/>
    <property type="molecule type" value="Genomic_DNA"/>
</dbReference>
<dbReference type="GO" id="GO:0006397">
    <property type="term" value="P:mRNA processing"/>
    <property type="evidence" value="ECO:0007669"/>
    <property type="project" value="UniProtKB-KW"/>
</dbReference>
<evidence type="ECO:0000256" key="5">
    <source>
        <dbReference type="ARBA" id="ARBA00022664"/>
    </source>
</evidence>
<evidence type="ECO:0000256" key="6">
    <source>
        <dbReference type="ARBA" id="ARBA00023187"/>
    </source>
</evidence>
<comment type="similarity">
    <text evidence="3">Belongs to the SNUT3 family.</text>
</comment>
<evidence type="ECO:0000256" key="8">
    <source>
        <dbReference type="SAM" id="MobiDB-lite"/>
    </source>
</evidence>
<gene>
    <name evidence="10" type="ORF">RS030_172675</name>
</gene>
<evidence type="ECO:0000256" key="2">
    <source>
        <dbReference type="ARBA" id="ARBA00004123"/>
    </source>
</evidence>
<name>A0AAV9Y5N1_9CRYT</name>
<keyword evidence="5" id="KW-0507">mRNA processing</keyword>
<feature type="region of interest" description="Disordered" evidence="8">
    <location>
        <begin position="92"/>
        <end position="133"/>
    </location>
</feature>
<dbReference type="PANTHER" id="PTHR31077:SF1">
    <property type="entry name" value="U4_U6.U5 SMALL NUCLEAR RIBONUCLEOPROTEIN 27 KDA PROTEIN"/>
    <property type="match status" value="1"/>
</dbReference>
<feature type="domain" description="U4/U6.U5 small nuclear ribonucleoprotein 27kDa protein" evidence="9">
    <location>
        <begin position="78"/>
        <end position="131"/>
    </location>
</feature>
<organism evidence="10 11">
    <name type="scientific">Cryptosporidium xiaoi</name>
    <dbReference type="NCBI Taxonomy" id="659607"/>
    <lineage>
        <taxon>Eukaryota</taxon>
        <taxon>Sar</taxon>
        <taxon>Alveolata</taxon>
        <taxon>Apicomplexa</taxon>
        <taxon>Conoidasida</taxon>
        <taxon>Coccidia</taxon>
        <taxon>Eucoccidiorida</taxon>
        <taxon>Eimeriorina</taxon>
        <taxon>Cryptosporidiidae</taxon>
        <taxon>Cryptosporidium</taxon>
    </lineage>
</organism>
<evidence type="ECO:0000256" key="4">
    <source>
        <dbReference type="ARBA" id="ARBA00011825"/>
    </source>
</evidence>
<dbReference type="GO" id="GO:0071011">
    <property type="term" value="C:precatalytic spliceosome"/>
    <property type="evidence" value="ECO:0007669"/>
    <property type="project" value="TreeGrafter"/>
</dbReference>
<dbReference type="PANTHER" id="PTHR31077">
    <property type="entry name" value="U4/U6.U5 SMALL NUCLEAR RIBONUCLEOPROTEIN 27 KDA PROTEIN"/>
    <property type="match status" value="1"/>
</dbReference>
<comment type="caution">
    <text evidence="10">The sequence shown here is derived from an EMBL/GenBank/DDBJ whole genome shotgun (WGS) entry which is preliminary data.</text>
</comment>
<comment type="subunit">
    <text evidence="4">Part of a tri-snRNP complex.</text>
</comment>
<comment type="function">
    <text evidence="1">May play a role in mRNA splicing.</text>
</comment>
<accession>A0AAV9Y5N1</accession>
<keyword evidence="11" id="KW-1185">Reference proteome</keyword>
<reference evidence="10 11" key="1">
    <citation type="submission" date="2023-10" db="EMBL/GenBank/DDBJ databases">
        <title>Comparative genomics analysis reveals potential genetic determinants of host preference in Cryptosporidium xiaoi.</title>
        <authorList>
            <person name="Xiao L."/>
            <person name="Li J."/>
        </authorList>
    </citation>
    <scope>NUCLEOTIDE SEQUENCE [LARGE SCALE GENOMIC DNA]</scope>
    <source>
        <strain evidence="10 11">52996</strain>
    </source>
</reference>
<dbReference type="InterPro" id="IPR013957">
    <property type="entry name" value="SNRNP27"/>
</dbReference>
<keyword evidence="7" id="KW-0539">Nucleus</keyword>
<dbReference type="GO" id="GO:0008380">
    <property type="term" value="P:RNA splicing"/>
    <property type="evidence" value="ECO:0007669"/>
    <property type="project" value="UniProtKB-KW"/>
</dbReference>
<keyword evidence="6" id="KW-0508">mRNA splicing</keyword>
<evidence type="ECO:0000313" key="11">
    <source>
        <dbReference type="Proteomes" id="UP001311799"/>
    </source>
</evidence>
<evidence type="ECO:0000313" key="10">
    <source>
        <dbReference type="EMBL" id="KAK6590221.1"/>
    </source>
</evidence>
<comment type="subcellular location">
    <subcellularLocation>
        <location evidence="2">Nucleus</location>
    </subcellularLocation>
</comment>
<feature type="compositionally biased region" description="Basic and acidic residues" evidence="8">
    <location>
        <begin position="92"/>
        <end position="101"/>
    </location>
</feature>
<evidence type="ECO:0000256" key="3">
    <source>
        <dbReference type="ARBA" id="ARBA00008218"/>
    </source>
</evidence>
<dbReference type="AlphaFoldDB" id="A0AAV9Y5N1"/>
<protein>
    <recommendedName>
        <fullName evidence="9">U4/U6.U5 small nuclear ribonucleoprotein 27kDa protein domain-containing protein</fullName>
    </recommendedName>
</protein>
<evidence type="ECO:0000256" key="1">
    <source>
        <dbReference type="ARBA" id="ARBA00003632"/>
    </source>
</evidence>